<sequence length="40" mass="4168">TSGGPATTLYKSPAAEALIADALMHWECWTKEAGAAGCWT</sequence>
<evidence type="ECO:0000313" key="2">
    <source>
        <dbReference type="Proteomes" id="UP000836404"/>
    </source>
</evidence>
<keyword evidence="2" id="KW-1185">Reference proteome</keyword>
<name>A0A9N8M945_9BASI</name>
<proteinExistence type="predicted"/>
<evidence type="ECO:0000313" key="1">
    <source>
        <dbReference type="EMBL" id="CAD6963948.1"/>
    </source>
</evidence>
<organism evidence="1 2">
    <name type="scientific">Tilletia laevis</name>
    <dbReference type="NCBI Taxonomy" id="157183"/>
    <lineage>
        <taxon>Eukaryota</taxon>
        <taxon>Fungi</taxon>
        <taxon>Dikarya</taxon>
        <taxon>Basidiomycota</taxon>
        <taxon>Ustilaginomycotina</taxon>
        <taxon>Exobasidiomycetes</taxon>
        <taxon>Tilletiales</taxon>
        <taxon>Tilletiaceae</taxon>
        <taxon>Tilletia</taxon>
    </lineage>
</organism>
<reference evidence="1 2" key="1">
    <citation type="submission" date="2020-10" db="EMBL/GenBank/DDBJ databases">
        <authorList>
            <person name="Sedaghatjoo S."/>
        </authorList>
    </citation>
    <scope>NUCLEOTIDE SEQUENCE [LARGE SCALE GENOMIC DNA]</scope>
    <source>
        <strain evidence="1 2">LLFL</strain>
    </source>
</reference>
<accession>A0A9N8M945</accession>
<protein>
    <submittedName>
        <fullName evidence="1">Uncharacterized protein</fullName>
    </submittedName>
</protein>
<comment type="caution">
    <text evidence="1">The sequence shown here is derived from an EMBL/GenBank/DDBJ whole genome shotgun (WGS) entry which is preliminary data.</text>
</comment>
<dbReference type="AlphaFoldDB" id="A0A9N8M945"/>
<feature type="non-terminal residue" evidence="1">
    <location>
        <position position="1"/>
    </location>
</feature>
<dbReference type="EMBL" id="CAJHJF010007605">
    <property type="protein sequence ID" value="CAD6963948.1"/>
    <property type="molecule type" value="Genomic_DNA"/>
</dbReference>
<gene>
    <name evidence="1" type="ORF">JKILLFL_G6089</name>
</gene>
<dbReference type="Proteomes" id="UP000836404">
    <property type="component" value="Unassembled WGS sequence"/>
</dbReference>